<evidence type="ECO:0000256" key="1">
    <source>
        <dbReference type="SAM" id="MobiDB-lite"/>
    </source>
</evidence>
<dbReference type="Proteomes" id="UP001164706">
    <property type="component" value="Chromosome"/>
</dbReference>
<dbReference type="RefSeq" id="WP_267780683.1">
    <property type="nucleotide sequence ID" value="NZ_CP113089.1"/>
</dbReference>
<protein>
    <submittedName>
        <fullName evidence="2">Uncharacterized protein</fullName>
    </submittedName>
</protein>
<dbReference type="KEGG" id="mdb:OVN18_10240"/>
<proteinExistence type="predicted"/>
<gene>
    <name evidence="2" type="ORF">OVN18_10240</name>
</gene>
<feature type="compositionally biased region" description="Low complexity" evidence="1">
    <location>
        <begin position="30"/>
        <end position="50"/>
    </location>
</feature>
<dbReference type="EMBL" id="CP113089">
    <property type="protein sequence ID" value="WAB80934.1"/>
    <property type="molecule type" value="Genomic_DNA"/>
</dbReference>
<evidence type="ECO:0000313" key="2">
    <source>
        <dbReference type="EMBL" id="WAB80934.1"/>
    </source>
</evidence>
<feature type="region of interest" description="Disordered" evidence="1">
    <location>
        <begin position="24"/>
        <end position="65"/>
    </location>
</feature>
<name>A0A9E8MJY1_9MICO</name>
<evidence type="ECO:0000313" key="3">
    <source>
        <dbReference type="Proteomes" id="UP001164706"/>
    </source>
</evidence>
<dbReference type="PROSITE" id="PS51257">
    <property type="entry name" value="PROKAR_LIPOPROTEIN"/>
    <property type="match status" value="1"/>
</dbReference>
<sequence>MTGRMRGAAMAAMVTAIVLSGCVGDDDAAEPSASPTEPSASAELSASPEPSATPEPSPSAPAEQPDAAALVAVPLGVGCDALVSPQALYDFNPNVGTDPAFDPGAWALAPVAAQLQGSACGYLNQSSGERIAVSAARVAPGSVEALAEQVASRGAAFRTAGATSTLEVLAGDRWIVVEAPSFFGEGDLQPLADAARASTGG</sequence>
<keyword evidence="3" id="KW-1185">Reference proteome</keyword>
<reference evidence="2" key="1">
    <citation type="submission" date="2022-11" db="EMBL/GenBank/DDBJ databases">
        <title>Description of Microcella daejonensis nov. sp, isolated from riverside soil.</title>
        <authorList>
            <person name="Molina K.M."/>
            <person name="Kim S.B."/>
        </authorList>
    </citation>
    <scope>NUCLEOTIDE SEQUENCE</scope>
    <source>
        <strain evidence="2">MMS21-STM12</strain>
    </source>
</reference>
<dbReference type="AlphaFoldDB" id="A0A9E8MJY1"/>
<organism evidence="2 3">
    <name type="scientific">Microcella daejeonensis</name>
    <dbReference type="NCBI Taxonomy" id="2994971"/>
    <lineage>
        <taxon>Bacteria</taxon>
        <taxon>Bacillati</taxon>
        <taxon>Actinomycetota</taxon>
        <taxon>Actinomycetes</taxon>
        <taxon>Micrococcales</taxon>
        <taxon>Microbacteriaceae</taxon>
        <taxon>Microcella</taxon>
    </lineage>
</organism>
<accession>A0A9E8MJY1</accession>